<evidence type="ECO:0000256" key="1">
    <source>
        <dbReference type="ARBA" id="ARBA00001933"/>
    </source>
</evidence>
<comment type="similarity">
    <text evidence="3">Belongs to the class-II pyridoxal-phosphate-dependent aminotransferase family.</text>
</comment>
<reference evidence="14 16" key="2">
    <citation type="submission" date="2019-07" db="EMBL/GenBank/DDBJ databases">
        <title>Serratia strains were isolated from fresh produce.</title>
        <authorList>
            <person name="Cho G.-S."/>
            <person name="Stein M."/>
            <person name="Lee W."/>
            <person name="Suh S.H."/>
            <person name="Franz C.M.A.P."/>
        </authorList>
    </citation>
    <scope>NUCLEOTIDE SEQUENCE [LARGE SCALE GENOMIC DNA]</scope>
    <source>
        <strain evidence="14 16">S16</strain>
    </source>
</reference>
<evidence type="ECO:0000259" key="11">
    <source>
        <dbReference type="Pfam" id="PF00155"/>
    </source>
</evidence>
<evidence type="ECO:0000256" key="10">
    <source>
        <dbReference type="ARBA" id="ARBA00032773"/>
    </source>
</evidence>
<dbReference type="Gene3D" id="3.90.1150.10">
    <property type="entry name" value="Aspartate Aminotransferase, domain 1"/>
    <property type="match status" value="1"/>
</dbReference>
<comment type="cofactor">
    <cofactor evidence="1">
        <name>pyridoxal 5'-phosphate</name>
        <dbReference type="ChEBI" id="CHEBI:597326"/>
    </cofactor>
</comment>
<reference evidence="13 15" key="1">
    <citation type="submission" date="2018-06" db="EMBL/GenBank/DDBJ databases">
        <authorList>
            <consortium name="Pathogen Informatics"/>
            <person name="Doyle S."/>
        </authorList>
    </citation>
    <scope>NUCLEOTIDE SEQUENCE [LARGE SCALE GENOMIC DNA]</scope>
    <source>
        <strain evidence="13 15">NCTC10211</strain>
    </source>
</reference>
<evidence type="ECO:0000256" key="7">
    <source>
        <dbReference type="ARBA" id="ARBA00023315"/>
    </source>
</evidence>
<reference evidence="12 17" key="3">
    <citation type="submission" date="2019-11" db="EMBL/GenBank/DDBJ databases">
        <title>Whole genome sequence of a plant growth promoting strain Serratia marcescens BTL07 isolated from the rhizoplane of Chili (Capsicum annuum).</title>
        <authorList>
            <person name="Dutta S."/>
            <person name="Khatun A."/>
            <person name="Gupta D.R."/>
            <person name="Surovy M.Z."/>
            <person name="Rahman M.M."/>
            <person name="Mahmud N.U."/>
            <person name="Emes R."/>
            <person name="Warry A."/>
            <person name="West H."/>
            <person name="Clarke M.L."/>
            <person name="Islam M.T."/>
        </authorList>
    </citation>
    <scope>NUCLEOTIDE SEQUENCE [LARGE SCALE GENOMIC DNA]</scope>
    <source>
        <strain evidence="12 17">BTL07</strain>
    </source>
</reference>
<name>A0A0P0QDC0_SERMA</name>
<dbReference type="InterPro" id="IPR015421">
    <property type="entry name" value="PyrdxlP-dep_Trfase_major"/>
</dbReference>
<dbReference type="Pfam" id="PF00155">
    <property type="entry name" value="Aminotran_1_2"/>
    <property type="match status" value="1"/>
</dbReference>
<proteinExistence type="inferred from homology"/>
<dbReference type="GeneID" id="93696319"/>
<evidence type="ECO:0000256" key="9">
    <source>
        <dbReference type="ARBA" id="ARBA00031945"/>
    </source>
</evidence>
<dbReference type="AlphaFoldDB" id="A0A0P0QDC0"/>
<dbReference type="SUPFAM" id="SSF53383">
    <property type="entry name" value="PLP-dependent transferases"/>
    <property type="match status" value="1"/>
</dbReference>
<sequence>MSVLNILEEKLAETKKQGRFREFLNLERGVQDKPWATSHGHHGERRLNVWCSNDYLAMSHHPKVLLATTDAVNRVGLGTCGARSISGTSVYHSELETLLASAYGKESALLFTTGFGANDATLSTLCDAIPDLIVFSDELNHASMIYGIRYSKAEKKIFRHNDVAHLAELLQAADPARPKLIAFESLYSMDGDFAPLAQIVALAEQYQALTYLDEIHSAGVYGERGLGYAEQLGLLDKITIIQGGFGKSYGAAGGYIAAPRSVVEAVRSWAPAFVFSTSSPAPVVAAALASFKYNLEHDTQRKHLLAIVDHLKTGLRAAGIPLVSADSHILPLLVGDPHRNKHISKVLLDEHDIYVQPVNAPTVPAGSERLRVTPTSAHSHADVETFLAALGRVWAANDLRRAG</sequence>
<feature type="domain" description="Aminotransferase class I/classII large" evidence="11">
    <location>
        <begin position="50"/>
        <end position="390"/>
    </location>
</feature>
<dbReference type="PANTHER" id="PTHR13693:SF102">
    <property type="entry name" value="2-AMINO-3-KETOBUTYRATE COENZYME A LIGASE, MITOCHONDRIAL"/>
    <property type="match status" value="1"/>
</dbReference>
<evidence type="ECO:0000313" key="15">
    <source>
        <dbReference type="Proteomes" id="UP000254765"/>
    </source>
</evidence>
<dbReference type="NCBIfam" id="TIGR01821">
    <property type="entry name" value="5aminolev_synth"/>
    <property type="match status" value="1"/>
</dbReference>
<dbReference type="InterPro" id="IPR015424">
    <property type="entry name" value="PyrdxlP-dep_Trfase"/>
</dbReference>
<dbReference type="InterPro" id="IPR050087">
    <property type="entry name" value="AON_synthase_class-II"/>
</dbReference>
<evidence type="ECO:0000256" key="2">
    <source>
        <dbReference type="ARBA" id="ARBA00005029"/>
    </source>
</evidence>
<protein>
    <recommendedName>
        <fullName evidence="4">5-aminolevulinate synthase</fullName>
        <ecNumber evidence="4">2.3.1.37</ecNumber>
    </recommendedName>
    <alternativeName>
        <fullName evidence="8">5-aminolevulinic acid synthase</fullName>
    </alternativeName>
    <alternativeName>
        <fullName evidence="9">Delta-ALA synthase</fullName>
    </alternativeName>
    <alternativeName>
        <fullName evidence="10">Delta-aminolevulinate synthase</fullName>
    </alternativeName>
</protein>
<evidence type="ECO:0000313" key="13">
    <source>
        <dbReference type="EMBL" id="SUI74076.1"/>
    </source>
</evidence>
<accession>A0A5C7C667</accession>
<gene>
    <name evidence="14" type="primary">hemA</name>
    <name evidence="13" type="synonym">hemA_2</name>
    <name evidence="14" type="ORF">FOT62_15965</name>
    <name evidence="12" type="ORF">GMA22_04375</name>
    <name evidence="13" type="ORF">NCTC10211_04673</name>
</gene>
<dbReference type="STRING" id="273526.SMDB11_1078"/>
<dbReference type="Proteomes" id="UP000443014">
    <property type="component" value="Unassembled WGS sequence"/>
</dbReference>
<evidence type="ECO:0000256" key="6">
    <source>
        <dbReference type="ARBA" id="ARBA00022898"/>
    </source>
</evidence>
<dbReference type="GO" id="GO:0003870">
    <property type="term" value="F:5-aminolevulinate synthase activity"/>
    <property type="evidence" value="ECO:0007669"/>
    <property type="project" value="UniProtKB-EC"/>
</dbReference>
<dbReference type="InterPro" id="IPR015422">
    <property type="entry name" value="PyrdxlP-dep_Trfase_small"/>
</dbReference>
<dbReference type="Gene3D" id="3.40.640.10">
    <property type="entry name" value="Type I PLP-dependent aspartate aminotransferase-like (Major domain)"/>
    <property type="match status" value="1"/>
</dbReference>
<evidence type="ECO:0000256" key="5">
    <source>
        <dbReference type="ARBA" id="ARBA00022679"/>
    </source>
</evidence>
<dbReference type="GO" id="GO:0030170">
    <property type="term" value="F:pyridoxal phosphate binding"/>
    <property type="evidence" value="ECO:0007669"/>
    <property type="project" value="InterPro"/>
</dbReference>
<dbReference type="RefSeq" id="WP_015377390.1">
    <property type="nucleotide sequence ID" value="NZ_AP019009.1"/>
</dbReference>
<dbReference type="OrthoDB" id="9807157at2"/>
<dbReference type="GO" id="GO:0033014">
    <property type="term" value="P:tetrapyrrole biosynthetic process"/>
    <property type="evidence" value="ECO:0007669"/>
    <property type="project" value="InterPro"/>
</dbReference>
<dbReference type="PANTHER" id="PTHR13693">
    <property type="entry name" value="CLASS II AMINOTRANSFERASE/8-AMINO-7-OXONONANOATE SYNTHASE"/>
    <property type="match status" value="1"/>
</dbReference>
<dbReference type="CDD" id="cd06454">
    <property type="entry name" value="KBL_like"/>
    <property type="match status" value="1"/>
</dbReference>
<dbReference type="Proteomes" id="UP000254765">
    <property type="component" value="Unassembled WGS sequence"/>
</dbReference>
<dbReference type="EMBL" id="UGYK01000002">
    <property type="protein sequence ID" value="SUI74076.1"/>
    <property type="molecule type" value="Genomic_DNA"/>
</dbReference>
<dbReference type="EMBL" id="WNKC01000001">
    <property type="protein sequence ID" value="MVF02501.1"/>
    <property type="molecule type" value="Genomic_DNA"/>
</dbReference>
<comment type="pathway">
    <text evidence="2">Porphyrin-containing compound metabolism; protoporphyrin-IX biosynthesis; 5-aminolevulinate from glycine: step 1/1.</text>
</comment>
<evidence type="ECO:0000256" key="4">
    <source>
        <dbReference type="ARBA" id="ARBA00013257"/>
    </source>
</evidence>
<dbReference type="EMBL" id="VOUQ01000008">
    <property type="protein sequence ID" value="TXE32259.1"/>
    <property type="molecule type" value="Genomic_DNA"/>
</dbReference>
<keyword evidence="6" id="KW-0663">Pyridoxal phosphate</keyword>
<organism evidence="14 16">
    <name type="scientific">Serratia marcescens</name>
    <dbReference type="NCBI Taxonomy" id="615"/>
    <lineage>
        <taxon>Bacteria</taxon>
        <taxon>Pseudomonadati</taxon>
        <taxon>Pseudomonadota</taxon>
        <taxon>Gammaproteobacteria</taxon>
        <taxon>Enterobacterales</taxon>
        <taxon>Yersiniaceae</taxon>
        <taxon>Serratia</taxon>
    </lineage>
</organism>
<dbReference type="EC" id="2.3.1.37" evidence="4"/>
<dbReference type="Proteomes" id="UP000321126">
    <property type="component" value="Unassembled WGS sequence"/>
</dbReference>
<dbReference type="InterPro" id="IPR004839">
    <property type="entry name" value="Aminotransferase_I/II_large"/>
</dbReference>
<evidence type="ECO:0000313" key="12">
    <source>
        <dbReference type="EMBL" id="MVF02501.1"/>
    </source>
</evidence>
<evidence type="ECO:0000313" key="17">
    <source>
        <dbReference type="Proteomes" id="UP000443014"/>
    </source>
</evidence>
<evidence type="ECO:0000256" key="8">
    <source>
        <dbReference type="ARBA" id="ARBA00031691"/>
    </source>
</evidence>
<keyword evidence="7 14" id="KW-0012">Acyltransferase</keyword>
<evidence type="ECO:0000313" key="14">
    <source>
        <dbReference type="EMBL" id="TXE32259.1"/>
    </source>
</evidence>
<dbReference type="InterPro" id="IPR010961">
    <property type="entry name" value="4pyrrol_synth_NH2levulA_synth"/>
</dbReference>
<evidence type="ECO:0000256" key="3">
    <source>
        <dbReference type="ARBA" id="ARBA00008392"/>
    </source>
</evidence>
<keyword evidence="5 14" id="KW-0808">Transferase</keyword>
<accession>A0A0P0QDC0</accession>
<evidence type="ECO:0000313" key="16">
    <source>
        <dbReference type="Proteomes" id="UP000321126"/>
    </source>
</evidence>
<dbReference type="FunFam" id="3.40.640.10:FF:000006">
    <property type="entry name" value="5-aminolevulinate synthase, mitochondrial"/>
    <property type="match status" value="1"/>
</dbReference>